<feature type="transmembrane region" description="Helical" evidence="1">
    <location>
        <begin position="49"/>
        <end position="70"/>
    </location>
</feature>
<feature type="transmembrane region" description="Helical" evidence="1">
    <location>
        <begin position="115"/>
        <end position="136"/>
    </location>
</feature>
<name>A0A7C5QN66_CALS0</name>
<dbReference type="AlphaFoldDB" id="A0A7C5QN66"/>
<protein>
    <submittedName>
        <fullName evidence="2">Uncharacterized protein</fullName>
    </submittedName>
</protein>
<feature type="transmembrane region" description="Helical" evidence="1">
    <location>
        <begin position="148"/>
        <end position="174"/>
    </location>
</feature>
<gene>
    <name evidence="2" type="ORF">ENM11_04065</name>
</gene>
<keyword evidence="1" id="KW-0812">Transmembrane</keyword>
<evidence type="ECO:0000256" key="1">
    <source>
        <dbReference type="SAM" id="Phobius"/>
    </source>
</evidence>
<organism evidence="2">
    <name type="scientific">Caldiarchaeum subterraneum</name>
    <dbReference type="NCBI Taxonomy" id="311458"/>
    <lineage>
        <taxon>Archaea</taxon>
        <taxon>Nitrososphaerota</taxon>
        <taxon>Candidatus Caldarchaeales</taxon>
        <taxon>Candidatus Caldarchaeaceae</taxon>
        <taxon>Candidatus Caldarchaeum</taxon>
    </lineage>
</organism>
<dbReference type="EMBL" id="DRWN01000029">
    <property type="protein sequence ID" value="HHK68315.1"/>
    <property type="molecule type" value="Genomic_DNA"/>
</dbReference>
<reference evidence="2" key="1">
    <citation type="journal article" date="2020" name="mSystems">
        <title>Genome- and Community-Level Interaction Insights into Carbon Utilization and Element Cycling Functions of Hydrothermarchaeota in Hydrothermal Sediment.</title>
        <authorList>
            <person name="Zhou Z."/>
            <person name="Liu Y."/>
            <person name="Xu W."/>
            <person name="Pan J."/>
            <person name="Luo Z.H."/>
            <person name="Li M."/>
        </authorList>
    </citation>
    <scope>NUCLEOTIDE SEQUENCE [LARGE SCALE GENOMIC DNA]</scope>
    <source>
        <strain evidence="2">SpSt-1056</strain>
    </source>
</reference>
<feature type="transmembrane region" description="Helical" evidence="1">
    <location>
        <begin position="194"/>
        <end position="211"/>
    </location>
</feature>
<evidence type="ECO:0000313" key="2">
    <source>
        <dbReference type="EMBL" id="HHK68315.1"/>
    </source>
</evidence>
<keyword evidence="1" id="KW-1133">Transmembrane helix</keyword>
<comment type="caution">
    <text evidence="2">The sequence shown here is derived from an EMBL/GenBank/DDBJ whole genome shotgun (WGS) entry which is preliminary data.</text>
</comment>
<sequence length="235" mass="25690">MAYNPQPDESNPQAIRPVIRRLKYLSEVVVFVGFGQFLRQALLAKQVRLASVAFSMSFAALYVLAVGIVFQLPYELPPSFHTPSADVVFDGPFMQVPWLTIYLDKRWVLSINPEALISLSALTALVALNVAAISYVRRNMSCKIAGNIHLSWGAAVPAMFSFFSCCGSGLVFSLLMASGAGLSLLTVLQDYGRFFTFVSALLLAANLYLVYRKAGAALKLSQLVHQQNQADDGDD</sequence>
<keyword evidence="1" id="KW-0472">Membrane</keyword>
<accession>A0A7C5QN66</accession>
<proteinExistence type="predicted"/>